<dbReference type="Proteomes" id="UP000321080">
    <property type="component" value="Unassembled WGS sequence"/>
</dbReference>
<evidence type="ECO:0000256" key="5">
    <source>
        <dbReference type="ARBA" id="ARBA00022842"/>
    </source>
</evidence>
<dbReference type="OrthoDB" id="9788394at2"/>
<keyword evidence="9" id="KW-0175">Coiled coil</keyword>
<dbReference type="GO" id="GO:0061603">
    <property type="term" value="F:molybdenum cofactor guanylyltransferase activity"/>
    <property type="evidence" value="ECO:0007669"/>
    <property type="project" value="UniProtKB-EC"/>
</dbReference>
<dbReference type="Gene3D" id="3.90.550.10">
    <property type="entry name" value="Spore Coat Polysaccharide Biosynthesis Protein SpsA, Chain A"/>
    <property type="match status" value="1"/>
</dbReference>
<evidence type="ECO:0000256" key="9">
    <source>
        <dbReference type="SAM" id="Coils"/>
    </source>
</evidence>
<dbReference type="CDD" id="cd02503">
    <property type="entry name" value="MobA"/>
    <property type="match status" value="1"/>
</dbReference>
<dbReference type="RefSeq" id="WP_147769687.1">
    <property type="nucleotide sequence ID" value="NZ_VRKQ01000018.1"/>
</dbReference>
<dbReference type="InterPro" id="IPR013482">
    <property type="entry name" value="Molybde_CF_guanTrfase"/>
</dbReference>
<dbReference type="InterPro" id="IPR029044">
    <property type="entry name" value="Nucleotide-diphossugar_trans"/>
</dbReference>
<comment type="cofactor">
    <cofactor evidence="8">
        <name>Mg(2+)</name>
        <dbReference type="ChEBI" id="CHEBI:18420"/>
    </cofactor>
</comment>
<reference evidence="11 12" key="1">
    <citation type="submission" date="2019-08" db="EMBL/GenBank/DDBJ databases">
        <title>Seonamhaeicola sediminis sp. nov., isolated from marine sediment.</title>
        <authorList>
            <person name="Cao W.R."/>
        </authorList>
    </citation>
    <scope>NUCLEOTIDE SEQUENCE [LARGE SCALE GENOMIC DNA]</scope>
    <source>
        <strain evidence="11 12">1505</strain>
    </source>
</reference>
<comment type="subcellular location">
    <subcellularLocation>
        <location evidence="8">Cytoplasm</location>
    </subcellularLocation>
</comment>
<keyword evidence="2 8" id="KW-0808">Transferase</keyword>
<keyword evidence="4 8" id="KW-0547">Nucleotide-binding</keyword>
<comment type="similarity">
    <text evidence="8">Belongs to the MobA family.</text>
</comment>
<evidence type="ECO:0000256" key="3">
    <source>
        <dbReference type="ARBA" id="ARBA00022723"/>
    </source>
</evidence>
<proteinExistence type="inferred from homology"/>
<evidence type="ECO:0000256" key="4">
    <source>
        <dbReference type="ARBA" id="ARBA00022741"/>
    </source>
</evidence>
<evidence type="ECO:0000256" key="1">
    <source>
        <dbReference type="ARBA" id="ARBA00022490"/>
    </source>
</evidence>
<evidence type="ECO:0000259" key="10">
    <source>
        <dbReference type="Pfam" id="PF12804"/>
    </source>
</evidence>
<dbReference type="GO" id="GO:0005737">
    <property type="term" value="C:cytoplasm"/>
    <property type="evidence" value="ECO:0007669"/>
    <property type="project" value="UniProtKB-SubCell"/>
</dbReference>
<accession>A0A5C7GF23</accession>
<dbReference type="EC" id="2.7.7.77" evidence="8"/>
<keyword evidence="11" id="KW-0548">Nucleotidyltransferase</keyword>
<evidence type="ECO:0000256" key="8">
    <source>
        <dbReference type="HAMAP-Rule" id="MF_00316"/>
    </source>
</evidence>
<dbReference type="GO" id="GO:0046872">
    <property type="term" value="F:metal ion binding"/>
    <property type="evidence" value="ECO:0007669"/>
    <property type="project" value="UniProtKB-KW"/>
</dbReference>
<dbReference type="SUPFAM" id="SSF53448">
    <property type="entry name" value="Nucleotide-diphospho-sugar transferases"/>
    <property type="match status" value="1"/>
</dbReference>
<protein>
    <recommendedName>
        <fullName evidence="8">Probable molybdenum cofactor guanylyltransferase</fullName>
        <shortName evidence="8">MoCo guanylyltransferase</shortName>
        <ecNumber evidence="8">2.7.7.77</ecNumber>
    </recommendedName>
    <alternativeName>
        <fullName evidence="8">GTP:molybdopterin guanylyltransferase</fullName>
    </alternativeName>
    <alternativeName>
        <fullName evidence="8">Mo-MPT guanylyltransferase</fullName>
    </alternativeName>
    <alternativeName>
        <fullName evidence="8">Molybdopterin guanylyltransferase</fullName>
    </alternativeName>
    <alternativeName>
        <fullName evidence="8">Molybdopterin-guanine dinucleotide synthase</fullName>
        <shortName evidence="8">MGD synthase</shortName>
    </alternativeName>
</protein>
<evidence type="ECO:0000256" key="6">
    <source>
        <dbReference type="ARBA" id="ARBA00023134"/>
    </source>
</evidence>
<dbReference type="InterPro" id="IPR025877">
    <property type="entry name" value="MobA-like_NTP_Trfase"/>
</dbReference>
<comment type="caution">
    <text evidence="11">The sequence shown here is derived from an EMBL/GenBank/DDBJ whole genome shotgun (WGS) entry which is preliminary data.</text>
</comment>
<dbReference type="HAMAP" id="MF_00316">
    <property type="entry name" value="MobA"/>
    <property type="match status" value="1"/>
</dbReference>
<keyword evidence="6 8" id="KW-0342">GTP-binding</keyword>
<dbReference type="EMBL" id="VRKQ01000018">
    <property type="protein sequence ID" value="TXG35344.1"/>
    <property type="molecule type" value="Genomic_DNA"/>
</dbReference>
<organism evidence="11 12">
    <name type="scientific">Seonamhaeicola maritimus</name>
    <dbReference type="NCBI Taxonomy" id="2591822"/>
    <lineage>
        <taxon>Bacteria</taxon>
        <taxon>Pseudomonadati</taxon>
        <taxon>Bacteroidota</taxon>
        <taxon>Flavobacteriia</taxon>
        <taxon>Flavobacteriales</taxon>
        <taxon>Flavobacteriaceae</taxon>
    </lineage>
</organism>
<name>A0A5C7GF23_9FLAO</name>
<evidence type="ECO:0000313" key="11">
    <source>
        <dbReference type="EMBL" id="TXG35344.1"/>
    </source>
</evidence>
<evidence type="ECO:0000256" key="7">
    <source>
        <dbReference type="ARBA" id="ARBA00023150"/>
    </source>
</evidence>
<dbReference type="PANTHER" id="PTHR19136:SF81">
    <property type="entry name" value="MOLYBDENUM COFACTOR GUANYLYLTRANSFERASE"/>
    <property type="match status" value="1"/>
</dbReference>
<keyword evidence="7 8" id="KW-0501">Molybdenum cofactor biosynthesis</keyword>
<feature type="binding site" evidence="8">
    <location>
        <position position="24"/>
    </location>
    <ligand>
        <name>GTP</name>
        <dbReference type="ChEBI" id="CHEBI:37565"/>
    </ligand>
</feature>
<feature type="domain" description="MobA-like NTP transferase" evidence="10">
    <location>
        <begin position="9"/>
        <end position="161"/>
    </location>
</feature>
<comment type="caution">
    <text evidence="8">Lacks conserved residue(s) required for the propagation of feature annotation.</text>
</comment>
<comment type="domain">
    <text evidence="8">The N-terminal domain determines nucleotide recognition and specific binding, while the C-terminal domain determines the specific binding to the target protein.</text>
</comment>
<comment type="catalytic activity">
    <reaction evidence="8">
        <text>Mo-molybdopterin + GTP + H(+) = Mo-molybdopterin guanine dinucleotide + diphosphate</text>
        <dbReference type="Rhea" id="RHEA:34243"/>
        <dbReference type="ChEBI" id="CHEBI:15378"/>
        <dbReference type="ChEBI" id="CHEBI:33019"/>
        <dbReference type="ChEBI" id="CHEBI:37565"/>
        <dbReference type="ChEBI" id="CHEBI:71302"/>
        <dbReference type="ChEBI" id="CHEBI:71310"/>
        <dbReference type="EC" id="2.7.7.77"/>
    </reaction>
</comment>
<feature type="binding site" evidence="8">
    <location>
        <position position="68"/>
    </location>
    <ligand>
        <name>GTP</name>
        <dbReference type="ChEBI" id="CHEBI:37565"/>
    </ligand>
</feature>
<keyword evidence="1 8" id="KW-0963">Cytoplasm</keyword>
<sequence length="194" mass="21568">MIKNKNITGIILAGGKSSRMGADKGFIKLNNKSFVEYSIKALKPLVNDIIIVSDNPDYDAFGYKRILDEIKDAGPVAGIYSGLNASKTENNLILSCDIPLIKTGVLEKLIESIDDDSEVIQIESNGKSMPLIALYKKQSAQVFIDALQNDERRLRRVLNSLKTKNVALNDEEQNTTMNVNTKEELKTIEDAYKD</sequence>
<feature type="binding site" evidence="8">
    <location>
        <position position="97"/>
    </location>
    <ligand>
        <name>GTP</name>
        <dbReference type="ChEBI" id="CHEBI:37565"/>
    </ligand>
</feature>
<comment type="function">
    <text evidence="8">Transfers a GMP moiety from GTP to Mo-molybdopterin (Mo-MPT) cofactor (Moco or molybdenum cofactor) to form Mo-molybdopterin guanine dinucleotide (Mo-MGD) cofactor.</text>
</comment>
<keyword evidence="3 8" id="KW-0479">Metal-binding</keyword>
<dbReference type="GO" id="GO:0006777">
    <property type="term" value="P:Mo-molybdopterin cofactor biosynthetic process"/>
    <property type="evidence" value="ECO:0007669"/>
    <property type="project" value="UniProtKB-KW"/>
</dbReference>
<dbReference type="GO" id="GO:0005525">
    <property type="term" value="F:GTP binding"/>
    <property type="evidence" value="ECO:0007669"/>
    <property type="project" value="UniProtKB-UniRule"/>
</dbReference>
<feature type="coiled-coil region" evidence="9">
    <location>
        <begin position="144"/>
        <end position="171"/>
    </location>
</feature>
<gene>
    <name evidence="8" type="primary">mobA</name>
    <name evidence="11" type="ORF">FUA22_16485</name>
</gene>
<dbReference type="AlphaFoldDB" id="A0A5C7GF23"/>
<evidence type="ECO:0000256" key="2">
    <source>
        <dbReference type="ARBA" id="ARBA00022679"/>
    </source>
</evidence>
<dbReference type="PANTHER" id="PTHR19136">
    <property type="entry name" value="MOLYBDENUM COFACTOR GUANYLYLTRANSFERASE"/>
    <property type="match status" value="1"/>
</dbReference>
<dbReference type="Pfam" id="PF12804">
    <property type="entry name" value="NTP_transf_3"/>
    <property type="match status" value="1"/>
</dbReference>
<feature type="binding site" evidence="8">
    <location>
        <begin position="12"/>
        <end position="14"/>
    </location>
    <ligand>
        <name>GTP</name>
        <dbReference type="ChEBI" id="CHEBI:37565"/>
    </ligand>
</feature>
<evidence type="ECO:0000313" key="12">
    <source>
        <dbReference type="Proteomes" id="UP000321080"/>
    </source>
</evidence>
<keyword evidence="5 8" id="KW-0460">Magnesium</keyword>
<keyword evidence="12" id="KW-1185">Reference proteome</keyword>
<feature type="binding site" evidence="8">
    <location>
        <position position="97"/>
    </location>
    <ligand>
        <name>Mg(2+)</name>
        <dbReference type="ChEBI" id="CHEBI:18420"/>
    </ligand>
</feature>